<name>A0AAN9N048_CANGL</name>
<comment type="caution">
    <text evidence="1">The sequence shown here is derived from an EMBL/GenBank/DDBJ whole genome shotgun (WGS) entry which is preliminary data.</text>
</comment>
<dbReference type="Proteomes" id="UP001367508">
    <property type="component" value="Unassembled WGS sequence"/>
</dbReference>
<reference evidence="1 2" key="1">
    <citation type="submission" date="2024-01" db="EMBL/GenBank/DDBJ databases">
        <title>The genomes of 5 underutilized Papilionoideae crops provide insights into root nodulation and disease resistanc.</title>
        <authorList>
            <person name="Jiang F."/>
        </authorList>
    </citation>
    <scope>NUCLEOTIDE SEQUENCE [LARGE SCALE GENOMIC DNA]</scope>
    <source>
        <strain evidence="1">LVBAO_FW01</strain>
        <tissue evidence="1">Leaves</tissue>
    </source>
</reference>
<sequence length="216" mass="24616">MGNCRSTLLFDESTGPEDLESTCHRPYGAAKKVCRGAHWVNWLGVIVHGTLPTLFDPFFAGPAGRVCDLTMWGNTVTHGAMSLSWSQGTYETSLYDGWYQPNLLDALYDCWPTIIYLGESHSGFKRLLREKDFTELFKRCCFFLAFRMCYLINLYGMEEPNPEAPLPLFSCYRPFDPFSLSIYRRDPPIGIILLMIAHYLVATRLKSRESLRGGIS</sequence>
<evidence type="ECO:0000313" key="2">
    <source>
        <dbReference type="Proteomes" id="UP001367508"/>
    </source>
</evidence>
<proteinExistence type="predicted"/>
<keyword evidence="2" id="KW-1185">Reference proteome</keyword>
<dbReference type="EMBL" id="JAYMYQ010000001">
    <property type="protein sequence ID" value="KAK7361254.1"/>
    <property type="molecule type" value="Genomic_DNA"/>
</dbReference>
<evidence type="ECO:0000313" key="1">
    <source>
        <dbReference type="EMBL" id="KAK7361254.1"/>
    </source>
</evidence>
<protein>
    <submittedName>
        <fullName evidence="1">Uncharacterized protein</fullName>
    </submittedName>
</protein>
<gene>
    <name evidence="1" type="ORF">VNO77_03302</name>
</gene>
<dbReference type="AlphaFoldDB" id="A0AAN9N048"/>
<organism evidence="1 2">
    <name type="scientific">Canavalia gladiata</name>
    <name type="common">Sword bean</name>
    <name type="synonym">Dolichos gladiatus</name>
    <dbReference type="NCBI Taxonomy" id="3824"/>
    <lineage>
        <taxon>Eukaryota</taxon>
        <taxon>Viridiplantae</taxon>
        <taxon>Streptophyta</taxon>
        <taxon>Embryophyta</taxon>
        <taxon>Tracheophyta</taxon>
        <taxon>Spermatophyta</taxon>
        <taxon>Magnoliopsida</taxon>
        <taxon>eudicotyledons</taxon>
        <taxon>Gunneridae</taxon>
        <taxon>Pentapetalae</taxon>
        <taxon>rosids</taxon>
        <taxon>fabids</taxon>
        <taxon>Fabales</taxon>
        <taxon>Fabaceae</taxon>
        <taxon>Papilionoideae</taxon>
        <taxon>50 kb inversion clade</taxon>
        <taxon>NPAAA clade</taxon>
        <taxon>indigoferoid/millettioid clade</taxon>
        <taxon>Phaseoleae</taxon>
        <taxon>Canavalia</taxon>
    </lineage>
</organism>
<accession>A0AAN9N048</accession>